<dbReference type="VEuPathDB" id="VectorBase:MDOA005543"/>
<name>T1PC25_MUSDO</name>
<feature type="domain" description="PH" evidence="4">
    <location>
        <begin position="209"/>
        <end position="314"/>
    </location>
</feature>
<dbReference type="GO" id="GO:0032418">
    <property type="term" value="P:lysosome localization"/>
    <property type="evidence" value="ECO:0007669"/>
    <property type="project" value="TreeGrafter"/>
</dbReference>
<dbReference type="PROSITE" id="PS50003">
    <property type="entry name" value="PH_DOMAIN"/>
    <property type="match status" value="1"/>
</dbReference>
<dbReference type="AlphaFoldDB" id="T1PC25"/>
<organism evidence="5">
    <name type="scientific">Musca domestica</name>
    <name type="common">House fly</name>
    <dbReference type="NCBI Taxonomy" id="7370"/>
    <lineage>
        <taxon>Eukaryota</taxon>
        <taxon>Metazoa</taxon>
        <taxon>Ecdysozoa</taxon>
        <taxon>Arthropoda</taxon>
        <taxon>Hexapoda</taxon>
        <taxon>Insecta</taxon>
        <taxon>Pterygota</taxon>
        <taxon>Neoptera</taxon>
        <taxon>Endopterygota</taxon>
        <taxon>Diptera</taxon>
        <taxon>Brachycera</taxon>
        <taxon>Muscomorpha</taxon>
        <taxon>Muscoidea</taxon>
        <taxon>Muscidae</taxon>
        <taxon>Musca</taxon>
    </lineage>
</organism>
<dbReference type="InterPro" id="IPR057288">
    <property type="entry name" value="PH_PLEKHM2"/>
</dbReference>
<dbReference type="EMBL" id="KA646327">
    <property type="protein sequence ID" value="AFP60956.1"/>
    <property type="molecule type" value="mRNA"/>
</dbReference>
<dbReference type="GO" id="GO:0032880">
    <property type="term" value="P:regulation of protein localization"/>
    <property type="evidence" value="ECO:0007669"/>
    <property type="project" value="TreeGrafter"/>
</dbReference>
<dbReference type="SMART" id="SM00233">
    <property type="entry name" value="PH"/>
    <property type="match status" value="1"/>
</dbReference>
<keyword evidence="2" id="KW-0963">Cytoplasm</keyword>
<evidence type="ECO:0000313" key="5">
    <source>
        <dbReference type="EMBL" id="AFP60956.1"/>
    </source>
</evidence>
<dbReference type="GO" id="GO:0010008">
    <property type="term" value="C:endosome membrane"/>
    <property type="evidence" value="ECO:0007669"/>
    <property type="project" value="TreeGrafter"/>
</dbReference>
<dbReference type="VEuPathDB" id="VectorBase:MDOMA2_012022"/>
<dbReference type="Pfam" id="PF23142">
    <property type="entry name" value="PH_PLEKHM2"/>
    <property type="match status" value="1"/>
</dbReference>
<dbReference type="GO" id="GO:0007030">
    <property type="term" value="P:Golgi organization"/>
    <property type="evidence" value="ECO:0007669"/>
    <property type="project" value="TreeGrafter"/>
</dbReference>
<dbReference type="CDD" id="cd13309">
    <property type="entry name" value="PH_SKIP"/>
    <property type="match status" value="1"/>
</dbReference>
<dbReference type="InterPro" id="IPR001849">
    <property type="entry name" value="PH_domain"/>
</dbReference>
<protein>
    <submittedName>
        <fullName evidence="5">PH domain protein</fullName>
    </submittedName>
</protein>
<accession>T1PC25</accession>
<sequence>MEIEMSGVNSPRKELANLESDLPGDLSRFELGIGEISIDVFAGVQLSILKDVTEQLMKVFKLYTGYSKEGYMTPVLVLLTDKSIYVTDLVRNRLCSKFVLAYKELDVILMGPYGNTVLLSNSNRDKQQVLLAGGPYPAAGLVANLELCARRSGSTLPAVGQLTLDHLAPLQEFVRENSCVGKHDAWMYYAVVNVPGSALGEVGEQEPLGPHAKGFLMHRRVKEHMSNTTSKQHPWNPGYFLLKAGVLYMFNDSTQKIPSWAMALAECQGARRAVKAQRPHCFEIMLKNKMLLQLAAPDEYVASEWLQALLQSASGLFEMQEKHKTLGCTLVVTQNHLITLREDFTTPLRKLKNEEDNNTQKVEAQTLNATNIEEEQYAPETGSLLSSAMSTPTRNTLRSESSMNSTPTKLSQLSRSTTTCNTTLASSLASNNVTPTYLSMRSTRQHGDILMGAQQQPMTSRSAAASAARHTAMSSVYGKNSGLEILTCADIKEMTGIKIPSHTDTWWCILEFSCQEVRECSDDLVIFFASSTEMQRFLRLLEQLWQAKNNDLFPICVLDEDDIIAEQCTMLYMDINRSWEPLLSAALGYPL</sequence>
<dbReference type="PANTHER" id="PTHR46556:SF1">
    <property type="entry name" value="PLECKSTRIN HOMOLOGY DOMAIN-CONTAINING FAMILY M MEMBER 2"/>
    <property type="match status" value="1"/>
</dbReference>
<evidence type="ECO:0000256" key="2">
    <source>
        <dbReference type="ARBA" id="ARBA00022490"/>
    </source>
</evidence>
<feature type="compositionally biased region" description="Polar residues" evidence="3">
    <location>
        <begin position="383"/>
        <end position="415"/>
    </location>
</feature>
<dbReference type="InterPro" id="IPR011993">
    <property type="entry name" value="PH-like_dom_sf"/>
</dbReference>
<dbReference type="Gene3D" id="2.30.29.30">
    <property type="entry name" value="Pleckstrin-homology domain (PH domain)/Phosphotyrosine-binding domain (PTB)"/>
    <property type="match status" value="1"/>
</dbReference>
<feature type="region of interest" description="Disordered" evidence="3">
    <location>
        <begin position="379"/>
        <end position="415"/>
    </location>
</feature>
<reference evidence="5" key="1">
    <citation type="submission" date="2012-08" db="EMBL/GenBank/DDBJ databases">
        <title>Transcriptome of adult Musca domestica launches a platform for comparative house fly gene expression and characterization of differential gene expression among resistant and susceptible house flies.</title>
        <authorList>
            <person name="Liu N."/>
            <person name="Zhang L."/>
            <person name="Li M."/>
            <person name="Reid W."/>
        </authorList>
    </citation>
    <scope>NUCLEOTIDE SEQUENCE</scope>
    <source>
        <strain evidence="5">ALHF</strain>
        <tissue evidence="5">Whole body</tissue>
    </source>
</reference>
<dbReference type="InterPro" id="IPR053015">
    <property type="entry name" value="PH_domain-containing_M2"/>
</dbReference>
<dbReference type="PANTHER" id="PTHR46556">
    <property type="entry name" value="PLECKSTRIN HOMOLOGY DOMAIN-CONTAINING FAMILY M MEMBER 2"/>
    <property type="match status" value="1"/>
</dbReference>
<evidence type="ECO:0000256" key="3">
    <source>
        <dbReference type="SAM" id="MobiDB-lite"/>
    </source>
</evidence>
<dbReference type="SUPFAM" id="SSF50729">
    <property type="entry name" value="PH domain-like"/>
    <property type="match status" value="1"/>
</dbReference>
<dbReference type="Pfam" id="PF00169">
    <property type="entry name" value="PH"/>
    <property type="match status" value="1"/>
</dbReference>
<evidence type="ECO:0000256" key="1">
    <source>
        <dbReference type="ARBA" id="ARBA00004496"/>
    </source>
</evidence>
<comment type="subcellular location">
    <subcellularLocation>
        <location evidence="1">Cytoplasm</location>
    </subcellularLocation>
</comment>
<dbReference type="GO" id="GO:0019894">
    <property type="term" value="F:kinesin binding"/>
    <property type="evidence" value="ECO:0007669"/>
    <property type="project" value="TreeGrafter"/>
</dbReference>
<evidence type="ECO:0000259" key="4">
    <source>
        <dbReference type="PROSITE" id="PS50003"/>
    </source>
</evidence>
<proteinExistence type="evidence at transcript level"/>